<proteinExistence type="predicted"/>
<evidence type="ECO:0000313" key="2">
    <source>
        <dbReference type="Proteomes" id="UP000078227"/>
    </source>
</evidence>
<sequence>MDNCRQPVYPASRQIPNKTQSLFVKKFLSLLFAHYQLNKDVILMRYPSQIVILLHHNPTLVALAKCRIFTCVLSLLHVKRQFYQPHPKKKPFFRFWQAFCNMEGSPEP</sequence>
<accession>A0ABX7PXW9</accession>
<organism evidence="1 2">
    <name type="scientific">Kosakonia oryzae</name>
    <dbReference type="NCBI Taxonomy" id="497725"/>
    <lineage>
        <taxon>Bacteria</taxon>
        <taxon>Pseudomonadati</taxon>
        <taxon>Pseudomonadota</taxon>
        <taxon>Gammaproteobacteria</taxon>
        <taxon>Enterobacterales</taxon>
        <taxon>Enterobacteriaceae</taxon>
        <taxon>Kosakonia</taxon>
    </lineage>
</organism>
<protein>
    <submittedName>
        <fullName evidence="1">Uncharacterized protein</fullName>
    </submittedName>
</protein>
<name>A0ABX7PXW9_9ENTR</name>
<reference evidence="1 2" key="1">
    <citation type="submission" date="2021-03" db="EMBL/GenBank/DDBJ databases">
        <authorList>
            <person name="Li Y."/>
            <person name="Li S."/>
            <person name="Chen M."/>
            <person name="Peng G."/>
            <person name="Tan Z."/>
            <person name="An Q."/>
        </authorList>
    </citation>
    <scope>NUCLEOTIDE SEQUENCE [LARGE SCALE GENOMIC DNA]</scope>
    <source>
        <strain evidence="1 2">Ola 51</strain>
    </source>
</reference>
<gene>
    <name evidence="1" type="ORF">AWR26_25125</name>
</gene>
<keyword evidence="2" id="KW-1185">Reference proteome</keyword>
<dbReference type="Proteomes" id="UP000078227">
    <property type="component" value="Chromosome"/>
</dbReference>
<evidence type="ECO:0000313" key="1">
    <source>
        <dbReference type="EMBL" id="QSV12333.1"/>
    </source>
</evidence>
<dbReference type="EMBL" id="CP014007">
    <property type="protein sequence ID" value="QSV12333.1"/>
    <property type="molecule type" value="Genomic_DNA"/>
</dbReference>
<dbReference type="RefSeq" id="WP_071892738.1">
    <property type="nucleotide sequence ID" value="NZ_CP014007.2"/>
</dbReference>